<evidence type="ECO:0000313" key="8">
    <source>
        <dbReference type="Proteomes" id="UP000008068"/>
    </source>
</evidence>
<dbReference type="STRING" id="135651.G0P665"/>
<protein>
    <recommendedName>
        <fullName evidence="6">G-protein coupled receptors family 1 profile domain-containing protein</fullName>
    </recommendedName>
</protein>
<dbReference type="SUPFAM" id="SSF81321">
    <property type="entry name" value="Family A G protein-coupled receptor-like"/>
    <property type="match status" value="1"/>
</dbReference>
<dbReference type="PANTHER" id="PTHR22751:SF13">
    <property type="entry name" value="G-PROTEIN COUPLED RECEPTORS FAMILY 1 PROFILE DOMAIN-CONTAINING PROTEIN"/>
    <property type="match status" value="1"/>
</dbReference>
<reference evidence="8" key="1">
    <citation type="submission" date="2011-07" db="EMBL/GenBank/DDBJ databases">
        <authorList>
            <consortium name="Caenorhabditis brenneri Sequencing and Analysis Consortium"/>
            <person name="Wilson R.K."/>
        </authorList>
    </citation>
    <scope>NUCLEOTIDE SEQUENCE [LARGE SCALE GENOMIC DNA]</scope>
    <source>
        <strain evidence="8">PB2801</strain>
    </source>
</reference>
<dbReference type="OrthoDB" id="5864054at2759"/>
<dbReference type="Proteomes" id="UP000008068">
    <property type="component" value="Unassembled WGS sequence"/>
</dbReference>
<keyword evidence="4 5" id="KW-0472">Membrane</keyword>
<dbReference type="Gene3D" id="1.20.1070.10">
    <property type="entry name" value="Rhodopsin 7-helix transmembrane proteins"/>
    <property type="match status" value="1"/>
</dbReference>
<sequence>MNDADYDYIDYLFSNYSGESKTFWKTTSKLVQSLGIPLDFSTFAISVIGISANTFHLIVLTRKSMRNQTVNLFLTGIAFCDLARMICVIAMLVPMFNVLYIQSQVPDQW</sequence>
<dbReference type="EMBL" id="GL380093">
    <property type="protein sequence ID" value="EGT46201.1"/>
    <property type="molecule type" value="Genomic_DNA"/>
</dbReference>
<evidence type="ECO:0000313" key="7">
    <source>
        <dbReference type="EMBL" id="EGT46201.1"/>
    </source>
</evidence>
<evidence type="ECO:0000256" key="3">
    <source>
        <dbReference type="ARBA" id="ARBA00022989"/>
    </source>
</evidence>
<keyword evidence="8" id="KW-1185">Reference proteome</keyword>
<dbReference type="AlphaFoldDB" id="G0P665"/>
<evidence type="ECO:0000259" key="6">
    <source>
        <dbReference type="PROSITE" id="PS50262"/>
    </source>
</evidence>
<proteinExistence type="predicted"/>
<dbReference type="PROSITE" id="PS50262">
    <property type="entry name" value="G_PROTEIN_RECEP_F1_2"/>
    <property type="match status" value="1"/>
</dbReference>
<dbReference type="PANTHER" id="PTHR22751">
    <property type="entry name" value="G-PROTEIN COUPLED RECEPTOR-RELATED"/>
    <property type="match status" value="1"/>
</dbReference>
<feature type="transmembrane region" description="Helical" evidence="5">
    <location>
        <begin position="72"/>
        <end position="101"/>
    </location>
</feature>
<organism evidence="8">
    <name type="scientific">Caenorhabditis brenneri</name>
    <name type="common">Nematode worm</name>
    <dbReference type="NCBI Taxonomy" id="135651"/>
    <lineage>
        <taxon>Eukaryota</taxon>
        <taxon>Metazoa</taxon>
        <taxon>Ecdysozoa</taxon>
        <taxon>Nematoda</taxon>
        <taxon>Chromadorea</taxon>
        <taxon>Rhabditida</taxon>
        <taxon>Rhabditina</taxon>
        <taxon>Rhabditomorpha</taxon>
        <taxon>Rhabditoidea</taxon>
        <taxon>Rhabditidae</taxon>
        <taxon>Peloderinae</taxon>
        <taxon>Caenorhabditis</taxon>
    </lineage>
</organism>
<dbReference type="InterPro" id="IPR019427">
    <property type="entry name" value="7TM_GPCR_serpentine_rcpt_Srw"/>
</dbReference>
<feature type="transmembrane region" description="Helical" evidence="5">
    <location>
        <begin position="40"/>
        <end position="60"/>
    </location>
</feature>
<feature type="domain" description="G-protein coupled receptors family 1 profile" evidence="6">
    <location>
        <begin position="52"/>
        <end position="109"/>
    </location>
</feature>
<accession>G0P665</accession>
<dbReference type="InParanoid" id="G0P665"/>
<keyword evidence="2 5" id="KW-0812">Transmembrane</keyword>
<evidence type="ECO:0000256" key="4">
    <source>
        <dbReference type="ARBA" id="ARBA00023136"/>
    </source>
</evidence>
<dbReference type="Pfam" id="PF10324">
    <property type="entry name" value="7TM_GPCR_Srw"/>
    <property type="match status" value="1"/>
</dbReference>
<evidence type="ECO:0000256" key="5">
    <source>
        <dbReference type="SAM" id="Phobius"/>
    </source>
</evidence>
<dbReference type="InterPro" id="IPR017452">
    <property type="entry name" value="GPCR_Rhodpsn_7TM"/>
</dbReference>
<dbReference type="GO" id="GO:0008528">
    <property type="term" value="F:G protein-coupled peptide receptor activity"/>
    <property type="evidence" value="ECO:0007669"/>
    <property type="project" value="InterPro"/>
</dbReference>
<dbReference type="GO" id="GO:0016020">
    <property type="term" value="C:membrane"/>
    <property type="evidence" value="ECO:0007669"/>
    <property type="project" value="UniProtKB-SubCell"/>
</dbReference>
<name>G0P665_CAEBE</name>
<comment type="subcellular location">
    <subcellularLocation>
        <location evidence="1">Membrane</location>
    </subcellularLocation>
</comment>
<evidence type="ECO:0000256" key="2">
    <source>
        <dbReference type="ARBA" id="ARBA00022692"/>
    </source>
</evidence>
<evidence type="ECO:0000256" key="1">
    <source>
        <dbReference type="ARBA" id="ARBA00004370"/>
    </source>
</evidence>
<keyword evidence="3 5" id="KW-1133">Transmembrane helix</keyword>
<gene>
    <name evidence="7" type="ORF">CAEBREN_32139</name>
</gene>
<dbReference type="HOGENOM" id="CLU_2186275_0_0_1"/>